<gene>
    <name evidence="1" type="ORF">LACBIDRAFT_317790</name>
</gene>
<dbReference type="GeneID" id="6086000"/>
<dbReference type="HOGENOM" id="CLU_2831618_0_0_1"/>
<organism evidence="2">
    <name type="scientific">Laccaria bicolor (strain S238N-H82 / ATCC MYA-4686)</name>
    <name type="common">Bicoloured deceiver</name>
    <name type="synonym">Laccaria laccata var. bicolor</name>
    <dbReference type="NCBI Taxonomy" id="486041"/>
    <lineage>
        <taxon>Eukaryota</taxon>
        <taxon>Fungi</taxon>
        <taxon>Dikarya</taxon>
        <taxon>Basidiomycota</taxon>
        <taxon>Agaricomycotina</taxon>
        <taxon>Agaricomycetes</taxon>
        <taxon>Agaricomycetidae</taxon>
        <taxon>Agaricales</taxon>
        <taxon>Agaricineae</taxon>
        <taxon>Hydnangiaceae</taxon>
        <taxon>Laccaria</taxon>
    </lineage>
</organism>
<proteinExistence type="predicted"/>
<dbReference type="EMBL" id="DS547178">
    <property type="protein sequence ID" value="EDQ99006.1"/>
    <property type="molecule type" value="Genomic_DNA"/>
</dbReference>
<dbReference type="OrthoDB" id="2720314at2759"/>
<dbReference type="AlphaFoldDB" id="B0E2C8"/>
<dbReference type="Proteomes" id="UP000001194">
    <property type="component" value="Unassembled WGS sequence"/>
</dbReference>
<protein>
    <submittedName>
        <fullName evidence="1">Predicted protein</fullName>
    </submittedName>
</protein>
<dbReference type="KEGG" id="lbc:LACBIDRAFT_317790"/>
<dbReference type="InParanoid" id="B0E2C8"/>
<name>B0E2C8_LACBS</name>
<evidence type="ECO:0000313" key="1">
    <source>
        <dbReference type="EMBL" id="EDQ99006.1"/>
    </source>
</evidence>
<evidence type="ECO:0000313" key="2">
    <source>
        <dbReference type="Proteomes" id="UP000001194"/>
    </source>
</evidence>
<sequence>MSLKPCVKCTKDIIRGAVIDGHNWIFLVLKIHSSGDGAIYAQSLQRTRLMSVVLLVTKKFHAQCVM</sequence>
<reference evidence="1 2" key="1">
    <citation type="journal article" date="2008" name="Nature">
        <title>The genome of Laccaria bicolor provides insights into mycorrhizal symbiosis.</title>
        <authorList>
            <person name="Martin F."/>
            <person name="Aerts A."/>
            <person name="Ahren D."/>
            <person name="Brun A."/>
            <person name="Danchin E.G.J."/>
            <person name="Duchaussoy F."/>
            <person name="Gibon J."/>
            <person name="Kohler A."/>
            <person name="Lindquist E."/>
            <person name="Pereda V."/>
            <person name="Salamov A."/>
            <person name="Shapiro H.J."/>
            <person name="Wuyts J."/>
            <person name="Blaudez D."/>
            <person name="Buee M."/>
            <person name="Brokstein P."/>
            <person name="Canbaeck B."/>
            <person name="Cohen D."/>
            <person name="Courty P.E."/>
            <person name="Coutinho P.M."/>
            <person name="Delaruelle C."/>
            <person name="Detter J.C."/>
            <person name="Deveau A."/>
            <person name="DiFazio S."/>
            <person name="Duplessis S."/>
            <person name="Fraissinet-Tachet L."/>
            <person name="Lucic E."/>
            <person name="Frey-Klett P."/>
            <person name="Fourrey C."/>
            <person name="Feussner I."/>
            <person name="Gay G."/>
            <person name="Grimwood J."/>
            <person name="Hoegger P.J."/>
            <person name="Jain P."/>
            <person name="Kilaru S."/>
            <person name="Labbe J."/>
            <person name="Lin Y.C."/>
            <person name="Legue V."/>
            <person name="Le Tacon F."/>
            <person name="Marmeisse R."/>
            <person name="Melayah D."/>
            <person name="Montanini B."/>
            <person name="Muratet M."/>
            <person name="Nehls U."/>
            <person name="Niculita-Hirzel H."/>
            <person name="Oudot-Le Secq M.P."/>
            <person name="Peter M."/>
            <person name="Quesneville H."/>
            <person name="Rajashekar B."/>
            <person name="Reich M."/>
            <person name="Rouhier N."/>
            <person name="Schmutz J."/>
            <person name="Yin T."/>
            <person name="Chalot M."/>
            <person name="Henrissat B."/>
            <person name="Kuees U."/>
            <person name="Lucas S."/>
            <person name="Van de Peer Y."/>
            <person name="Podila G.K."/>
            <person name="Polle A."/>
            <person name="Pukkila P.J."/>
            <person name="Richardson P.M."/>
            <person name="Rouze P."/>
            <person name="Sanders I.R."/>
            <person name="Stajich J.E."/>
            <person name="Tunlid A."/>
            <person name="Tuskan G."/>
            <person name="Grigoriev I.V."/>
        </authorList>
    </citation>
    <scope>NUCLEOTIDE SEQUENCE [LARGE SCALE GENOMIC DNA]</scope>
    <source>
        <strain evidence="2">S238N-H82 / ATCC MYA-4686</strain>
    </source>
</reference>
<keyword evidence="2" id="KW-1185">Reference proteome</keyword>
<dbReference type="RefSeq" id="XP_001890343.1">
    <property type="nucleotide sequence ID" value="XM_001890308.1"/>
</dbReference>
<accession>B0E2C8</accession>